<evidence type="ECO:0000313" key="3">
    <source>
        <dbReference type="Proteomes" id="UP000054776"/>
    </source>
</evidence>
<reference evidence="2 3" key="1">
    <citation type="submission" date="2015-01" db="EMBL/GenBank/DDBJ databases">
        <title>Evolution of Trichinella species and genotypes.</title>
        <authorList>
            <person name="Korhonen P.K."/>
            <person name="Edoardo P."/>
            <person name="Giuseppe L.R."/>
            <person name="Gasser R.B."/>
        </authorList>
    </citation>
    <scope>NUCLEOTIDE SEQUENCE [LARGE SCALE GENOMIC DNA]</scope>
    <source>
        <strain evidence="2">ISS3</strain>
    </source>
</reference>
<accession>A0A0V1BIV5</accession>
<evidence type="ECO:0000313" key="2">
    <source>
        <dbReference type="EMBL" id="KRY37083.1"/>
    </source>
</evidence>
<dbReference type="InParanoid" id="A0A0V1BIV5"/>
<keyword evidence="1" id="KW-0812">Transmembrane</keyword>
<keyword evidence="3" id="KW-1185">Reference proteome</keyword>
<gene>
    <name evidence="2" type="ORF">T01_15664</name>
</gene>
<dbReference type="EMBL" id="JYDH01000037">
    <property type="protein sequence ID" value="KRY37083.1"/>
    <property type="molecule type" value="Genomic_DNA"/>
</dbReference>
<name>A0A0V1BIV5_TRISP</name>
<keyword evidence="1" id="KW-1133">Transmembrane helix</keyword>
<keyword evidence="1" id="KW-0472">Membrane</keyword>
<feature type="transmembrane region" description="Helical" evidence="1">
    <location>
        <begin position="24"/>
        <end position="45"/>
    </location>
</feature>
<comment type="caution">
    <text evidence="2">The sequence shown here is derived from an EMBL/GenBank/DDBJ whole genome shotgun (WGS) entry which is preliminary data.</text>
</comment>
<protein>
    <submittedName>
        <fullName evidence="2">Uncharacterized protein</fullName>
    </submittedName>
</protein>
<dbReference type="AlphaFoldDB" id="A0A0V1BIV5"/>
<proteinExistence type="predicted"/>
<evidence type="ECO:0000256" key="1">
    <source>
        <dbReference type="SAM" id="Phobius"/>
    </source>
</evidence>
<dbReference type="Proteomes" id="UP000054776">
    <property type="component" value="Unassembled WGS sequence"/>
</dbReference>
<sequence>MSAAVQSFSIREIGNATYGVNLEWISLVPLLCKIAFVSLFCNDLIMLYMKRTLYWHCHCILRHYIEFHTKFKQIQIQQNSTKYHYVMRNLYVSDFAPQFHYFGFGTETLSVHKIKSTVKYCEAVLYDRYQFYFEQHTFQQFEANTNLGAEMQCTGLQYRTSAIY</sequence>
<organism evidence="2 3">
    <name type="scientific">Trichinella spiralis</name>
    <name type="common">Trichina worm</name>
    <dbReference type="NCBI Taxonomy" id="6334"/>
    <lineage>
        <taxon>Eukaryota</taxon>
        <taxon>Metazoa</taxon>
        <taxon>Ecdysozoa</taxon>
        <taxon>Nematoda</taxon>
        <taxon>Enoplea</taxon>
        <taxon>Dorylaimia</taxon>
        <taxon>Trichinellida</taxon>
        <taxon>Trichinellidae</taxon>
        <taxon>Trichinella</taxon>
    </lineage>
</organism>